<proteinExistence type="predicted"/>
<evidence type="ECO:0000313" key="3">
    <source>
        <dbReference type="Proteomes" id="UP000321301"/>
    </source>
</evidence>
<dbReference type="InterPro" id="IPR001387">
    <property type="entry name" value="Cro/C1-type_HTH"/>
</dbReference>
<dbReference type="InterPro" id="IPR010982">
    <property type="entry name" value="Lambda_DNA-bd_dom_sf"/>
</dbReference>
<name>A0A512CIS8_9BACT</name>
<dbReference type="Pfam" id="PF13560">
    <property type="entry name" value="HTH_31"/>
    <property type="match status" value="1"/>
</dbReference>
<dbReference type="AlphaFoldDB" id="A0A512CIS8"/>
<evidence type="ECO:0000313" key="2">
    <source>
        <dbReference type="EMBL" id="GEO24121.1"/>
    </source>
</evidence>
<accession>A0A512CIS8</accession>
<dbReference type="EMBL" id="BJYV01000038">
    <property type="protein sequence ID" value="GEO24121.1"/>
    <property type="molecule type" value="Genomic_DNA"/>
</dbReference>
<evidence type="ECO:0000259" key="1">
    <source>
        <dbReference type="PROSITE" id="PS50943"/>
    </source>
</evidence>
<feature type="domain" description="HTH cro/C1-type" evidence="1">
    <location>
        <begin position="12"/>
        <end position="66"/>
    </location>
</feature>
<reference evidence="2 3" key="1">
    <citation type="submission" date="2019-07" db="EMBL/GenBank/DDBJ databases">
        <title>Whole genome shotgun sequence of Cyclobacterium qasimii NBRC 106168.</title>
        <authorList>
            <person name="Hosoyama A."/>
            <person name="Uohara A."/>
            <person name="Ohji S."/>
            <person name="Ichikawa N."/>
        </authorList>
    </citation>
    <scope>NUCLEOTIDE SEQUENCE [LARGE SCALE GENOMIC DNA]</scope>
    <source>
        <strain evidence="2 3">NBRC 106168</strain>
    </source>
</reference>
<dbReference type="Proteomes" id="UP000321301">
    <property type="component" value="Unassembled WGS sequence"/>
</dbReference>
<protein>
    <recommendedName>
        <fullName evidence="1">HTH cro/C1-type domain-containing protein</fullName>
    </recommendedName>
</protein>
<comment type="caution">
    <text evidence="2">The sequence shown here is derived from an EMBL/GenBank/DDBJ whole genome shotgun (WGS) entry which is preliminary data.</text>
</comment>
<organism evidence="2 3">
    <name type="scientific">Cyclobacterium qasimii</name>
    <dbReference type="NCBI Taxonomy" id="1350429"/>
    <lineage>
        <taxon>Bacteria</taxon>
        <taxon>Pseudomonadati</taxon>
        <taxon>Bacteroidota</taxon>
        <taxon>Cytophagia</taxon>
        <taxon>Cytophagales</taxon>
        <taxon>Cyclobacteriaceae</taxon>
        <taxon>Cyclobacterium</taxon>
    </lineage>
</organism>
<dbReference type="SUPFAM" id="SSF47413">
    <property type="entry name" value="lambda repressor-like DNA-binding domains"/>
    <property type="match status" value="1"/>
</dbReference>
<dbReference type="SMART" id="SM00530">
    <property type="entry name" value="HTH_XRE"/>
    <property type="match status" value="1"/>
</dbReference>
<dbReference type="GO" id="GO:0003677">
    <property type="term" value="F:DNA binding"/>
    <property type="evidence" value="ECO:0007669"/>
    <property type="project" value="InterPro"/>
</dbReference>
<dbReference type="PROSITE" id="PS50943">
    <property type="entry name" value="HTH_CROC1"/>
    <property type="match status" value="1"/>
</dbReference>
<sequence length="105" mass="12231">MGLNKLELGKYLRELRTLKSETLHQVSKGTDIDSPLLSKIERSERLPTSEQIKRLAEYYKISEEKLKIQHVAEKILKDYGANDITFNAVKLVNEQLINYNKKNKK</sequence>
<gene>
    <name evidence="2" type="ORF">CQA01_46550</name>
</gene>
<keyword evidence="3" id="KW-1185">Reference proteome</keyword>
<dbReference type="Gene3D" id="1.10.260.40">
    <property type="entry name" value="lambda repressor-like DNA-binding domains"/>
    <property type="match status" value="1"/>
</dbReference>
<dbReference type="CDD" id="cd00093">
    <property type="entry name" value="HTH_XRE"/>
    <property type="match status" value="1"/>
</dbReference>